<dbReference type="SMART" id="SM00320">
    <property type="entry name" value="WD40"/>
    <property type="match status" value="2"/>
</dbReference>
<dbReference type="Gene3D" id="2.130.10.10">
    <property type="entry name" value="YVTN repeat-like/Quinoprotein amine dehydrogenase"/>
    <property type="match status" value="2"/>
</dbReference>
<organism evidence="1">
    <name type="scientific">Fibrocapsa japonica</name>
    <dbReference type="NCBI Taxonomy" id="94617"/>
    <lineage>
        <taxon>Eukaryota</taxon>
        <taxon>Sar</taxon>
        <taxon>Stramenopiles</taxon>
        <taxon>Ochrophyta</taxon>
        <taxon>Raphidophyceae</taxon>
        <taxon>Chattonellales</taxon>
        <taxon>Chattonellaceae</taxon>
        <taxon>Fibrocapsa</taxon>
    </lineage>
</organism>
<dbReference type="PANTHER" id="PTHR16220:SF0">
    <property type="entry name" value="WD REPEAT-CONTAINING PROTEIN WRAP73"/>
    <property type="match status" value="1"/>
</dbReference>
<dbReference type="InterPro" id="IPR001680">
    <property type="entry name" value="WD40_rpt"/>
</dbReference>
<dbReference type="InterPro" id="IPR015943">
    <property type="entry name" value="WD40/YVTN_repeat-like_dom_sf"/>
</dbReference>
<dbReference type="GO" id="GO:0005815">
    <property type="term" value="C:microtubule organizing center"/>
    <property type="evidence" value="ECO:0007669"/>
    <property type="project" value="TreeGrafter"/>
</dbReference>
<sequence>MLNEIVVEDTIDATHLVFSPDGSEICIQDSCLHYLLLVYSIDGHLLCRYQAYEDELGLKGLSWSPSGQFLALGSYDQTVRLMTPVTWKPALSYPHAAHPSAMPSALKCVQLTENIFVERVEREEGDGWDDDESVFGGSVQPGAVLKDLSNRSTAVISPSLLKERQGAAGVTFVRRCPRKMHVVAPDPRKADPRLGVGQMGWSHDGRYLATRNDNMPTTLWIWDTHSVGLLSVAVFLDPIRSFKWSPNTATLALCSGNQRVYLWKADPSGVEWVDIPGDGFACLGLRWAPGGQYLALLSRDTFFVCSMVEA</sequence>
<accession>A0A7S2Y1Z6</accession>
<evidence type="ECO:0008006" key="2">
    <source>
        <dbReference type="Google" id="ProtNLM"/>
    </source>
</evidence>
<dbReference type="SUPFAM" id="SSF82171">
    <property type="entry name" value="DPP6 N-terminal domain-like"/>
    <property type="match status" value="1"/>
</dbReference>
<dbReference type="EMBL" id="HBHR01024081">
    <property type="protein sequence ID" value="CAD9875536.1"/>
    <property type="molecule type" value="Transcribed_RNA"/>
</dbReference>
<name>A0A7S2Y1Z6_9STRA</name>
<proteinExistence type="predicted"/>
<dbReference type="AlphaFoldDB" id="A0A7S2Y1Z6"/>
<dbReference type="GO" id="GO:1990811">
    <property type="term" value="C:MWP complex"/>
    <property type="evidence" value="ECO:0007669"/>
    <property type="project" value="TreeGrafter"/>
</dbReference>
<evidence type="ECO:0000313" key="1">
    <source>
        <dbReference type="EMBL" id="CAD9875536.1"/>
    </source>
</evidence>
<dbReference type="Pfam" id="PF00400">
    <property type="entry name" value="WD40"/>
    <property type="match status" value="2"/>
</dbReference>
<reference evidence="1" key="1">
    <citation type="submission" date="2021-01" db="EMBL/GenBank/DDBJ databases">
        <authorList>
            <person name="Corre E."/>
            <person name="Pelletier E."/>
            <person name="Niang G."/>
            <person name="Scheremetjew M."/>
            <person name="Finn R."/>
            <person name="Kale V."/>
            <person name="Holt S."/>
            <person name="Cochrane G."/>
            <person name="Meng A."/>
            <person name="Brown T."/>
            <person name="Cohen L."/>
        </authorList>
    </citation>
    <scope>NUCLEOTIDE SEQUENCE</scope>
    <source>
        <strain evidence="1">CCMP1661</strain>
    </source>
</reference>
<protein>
    <recommendedName>
        <fullName evidence="2">Anaphase-promoting complex subunit 4 WD40 domain-containing protein</fullName>
    </recommendedName>
</protein>
<dbReference type="InterPro" id="IPR052778">
    <property type="entry name" value="Centrosome-WD_assoc"/>
</dbReference>
<dbReference type="PANTHER" id="PTHR16220">
    <property type="entry name" value="WD REPEAT PROTEIN 8-RELATED"/>
    <property type="match status" value="1"/>
</dbReference>
<gene>
    <name evidence="1" type="ORF">FJAP1339_LOCUS12399</name>
</gene>